<dbReference type="InterPro" id="IPR051556">
    <property type="entry name" value="N-term/lysine_N-AcTrnsfr"/>
</dbReference>
<dbReference type="EnsemblMetazoa" id="GBRI044438-RA">
    <property type="protein sequence ID" value="GBRI044438-PA"/>
    <property type="gene ID" value="GBRI044438"/>
</dbReference>
<evidence type="ECO:0000256" key="4">
    <source>
        <dbReference type="ARBA" id="ARBA00048251"/>
    </source>
</evidence>
<comment type="catalytic activity">
    <reaction evidence="9">
        <text>N-terminal L-methionyl-L-alanyl-[protein] + acetyl-CoA = N-terminal N(alpha)-acetyl-L-methionyl-L-alanyl-[protein] + CoA + H(+)</text>
        <dbReference type="Rhea" id="RHEA:50564"/>
        <dbReference type="Rhea" id="RHEA-COMP:12726"/>
        <dbReference type="Rhea" id="RHEA-COMP:12727"/>
        <dbReference type="ChEBI" id="CHEBI:15378"/>
        <dbReference type="ChEBI" id="CHEBI:57287"/>
        <dbReference type="ChEBI" id="CHEBI:57288"/>
        <dbReference type="ChEBI" id="CHEBI:133398"/>
        <dbReference type="ChEBI" id="CHEBI:133399"/>
        <dbReference type="EC" id="2.3.1.258"/>
    </reaction>
</comment>
<evidence type="ECO:0000256" key="11">
    <source>
        <dbReference type="ARBA" id="ARBA00049454"/>
    </source>
</evidence>
<comment type="catalytic activity">
    <reaction evidence="4">
        <text>N-terminal L-methionyl-L-seryl-[protein] + acetyl-CoA = N-terminal N(alpha)-acetyl-L-methionyl-L-seryl-[protein] + CoA + H(+)</text>
        <dbReference type="Rhea" id="RHEA:50568"/>
        <dbReference type="Rhea" id="RHEA-COMP:12728"/>
        <dbReference type="Rhea" id="RHEA-COMP:12729"/>
        <dbReference type="ChEBI" id="CHEBI:15378"/>
        <dbReference type="ChEBI" id="CHEBI:57287"/>
        <dbReference type="ChEBI" id="CHEBI:57288"/>
        <dbReference type="ChEBI" id="CHEBI:133400"/>
        <dbReference type="ChEBI" id="CHEBI:133401"/>
        <dbReference type="EC" id="2.3.1.258"/>
    </reaction>
</comment>
<comment type="catalytic activity">
    <reaction evidence="10">
        <text>N-terminal L-methionyl-L-leucyl-[protein] + acetyl-CoA = N-terminal N(alpha)-acetyl-L-methionyl-L-leucyl-[protein] + CoA + H(+)</text>
        <dbReference type="Rhea" id="RHEA:50520"/>
        <dbReference type="Rhea" id="RHEA-COMP:12711"/>
        <dbReference type="Rhea" id="RHEA-COMP:12712"/>
        <dbReference type="ChEBI" id="CHEBI:15378"/>
        <dbReference type="ChEBI" id="CHEBI:57287"/>
        <dbReference type="ChEBI" id="CHEBI:57288"/>
        <dbReference type="ChEBI" id="CHEBI:133377"/>
        <dbReference type="ChEBI" id="CHEBI:133378"/>
        <dbReference type="EC" id="2.3.1.258"/>
    </reaction>
</comment>
<evidence type="ECO:0000256" key="5">
    <source>
        <dbReference type="ARBA" id="ARBA00048335"/>
    </source>
</evidence>
<keyword evidence="2" id="KW-0012">Acyltransferase</keyword>
<dbReference type="GO" id="GO:0031415">
    <property type="term" value="C:NatA complex"/>
    <property type="evidence" value="ECO:0007669"/>
    <property type="project" value="TreeGrafter"/>
</dbReference>
<comment type="catalytic activity">
    <reaction evidence="5">
        <text>N-terminal L-methionyl-L-tyrosyl-[protein] + acetyl-CoA = N-terminal N(alpha)-acetyl-L-methionyl-L-tyrosyl-[protein] + CoA + H(+)</text>
        <dbReference type="Rhea" id="RHEA:50532"/>
        <dbReference type="Rhea" id="RHEA-COMP:12717"/>
        <dbReference type="Rhea" id="RHEA-COMP:12718"/>
        <dbReference type="ChEBI" id="CHEBI:15378"/>
        <dbReference type="ChEBI" id="CHEBI:57287"/>
        <dbReference type="ChEBI" id="CHEBI:57288"/>
        <dbReference type="ChEBI" id="CHEBI:133384"/>
        <dbReference type="ChEBI" id="CHEBI:133385"/>
        <dbReference type="EC" id="2.3.1.258"/>
    </reaction>
</comment>
<dbReference type="Proteomes" id="UP000091820">
    <property type="component" value="Unassembled WGS sequence"/>
</dbReference>
<evidence type="ECO:0000256" key="7">
    <source>
        <dbReference type="ARBA" id="ARBA00048618"/>
    </source>
</evidence>
<dbReference type="PROSITE" id="PS51186">
    <property type="entry name" value="GNAT"/>
    <property type="match status" value="1"/>
</dbReference>
<dbReference type="VEuPathDB" id="VectorBase:GBRI044438"/>
<dbReference type="SUPFAM" id="SSF55729">
    <property type="entry name" value="Acyl-CoA N-acyltransferases (Nat)"/>
    <property type="match status" value="1"/>
</dbReference>
<dbReference type="STRING" id="37001.A0A1A9X4Z6"/>
<accession>A0A1A9X4Z6</accession>
<evidence type="ECO:0000259" key="12">
    <source>
        <dbReference type="PROSITE" id="PS51186"/>
    </source>
</evidence>
<evidence type="ECO:0000256" key="6">
    <source>
        <dbReference type="ARBA" id="ARBA00048490"/>
    </source>
</evidence>
<evidence type="ECO:0000256" key="9">
    <source>
        <dbReference type="ARBA" id="ARBA00049002"/>
    </source>
</evidence>
<organism evidence="13 14">
    <name type="scientific">Glossina brevipalpis</name>
    <dbReference type="NCBI Taxonomy" id="37001"/>
    <lineage>
        <taxon>Eukaryota</taxon>
        <taxon>Metazoa</taxon>
        <taxon>Ecdysozoa</taxon>
        <taxon>Arthropoda</taxon>
        <taxon>Hexapoda</taxon>
        <taxon>Insecta</taxon>
        <taxon>Pterygota</taxon>
        <taxon>Neoptera</taxon>
        <taxon>Endopterygota</taxon>
        <taxon>Diptera</taxon>
        <taxon>Brachycera</taxon>
        <taxon>Muscomorpha</taxon>
        <taxon>Hippoboscoidea</taxon>
        <taxon>Glossinidae</taxon>
        <taxon>Glossina</taxon>
    </lineage>
</organism>
<dbReference type="GO" id="GO:0007064">
    <property type="term" value="P:mitotic sister chromatid cohesion"/>
    <property type="evidence" value="ECO:0007669"/>
    <property type="project" value="TreeGrafter"/>
</dbReference>
<dbReference type="Gene3D" id="3.40.630.30">
    <property type="match status" value="1"/>
</dbReference>
<dbReference type="InterPro" id="IPR000182">
    <property type="entry name" value="GNAT_dom"/>
</dbReference>
<feature type="domain" description="N-acetyltransferase" evidence="12">
    <location>
        <begin position="1"/>
        <end position="81"/>
    </location>
</feature>
<dbReference type="EC" id="2.3.1.258" evidence="3"/>
<dbReference type="PANTHER" id="PTHR42919">
    <property type="entry name" value="N-ALPHA-ACETYLTRANSFERASE"/>
    <property type="match status" value="1"/>
</dbReference>
<evidence type="ECO:0000256" key="2">
    <source>
        <dbReference type="ARBA" id="ARBA00023315"/>
    </source>
</evidence>
<comment type="catalytic activity">
    <reaction evidence="8">
        <text>N-terminal L-methionyl-L-valyl-[protein] + acetyl-CoA = N-terminal N(alpha)-acetyl-L-methionyl-L-valyl-[protein] + CoA + H(+)</text>
        <dbReference type="Rhea" id="RHEA:50572"/>
        <dbReference type="Rhea" id="RHEA-COMP:12730"/>
        <dbReference type="Rhea" id="RHEA-COMP:12731"/>
        <dbReference type="ChEBI" id="CHEBI:15378"/>
        <dbReference type="ChEBI" id="CHEBI:57287"/>
        <dbReference type="ChEBI" id="CHEBI:57288"/>
        <dbReference type="ChEBI" id="CHEBI:133402"/>
        <dbReference type="ChEBI" id="CHEBI:133403"/>
        <dbReference type="EC" id="2.3.1.258"/>
    </reaction>
</comment>
<keyword evidence="1" id="KW-0808">Transferase</keyword>
<dbReference type="InterPro" id="IPR016181">
    <property type="entry name" value="Acyl_CoA_acyltransferase"/>
</dbReference>
<dbReference type="PANTHER" id="PTHR42919:SF8">
    <property type="entry name" value="N-ALPHA-ACETYLTRANSFERASE 50"/>
    <property type="match status" value="1"/>
</dbReference>
<dbReference type="GO" id="GO:0120518">
    <property type="term" value="F:protein N-terminal-methionine acetyltransferase activity"/>
    <property type="evidence" value="ECO:0007669"/>
    <property type="project" value="UniProtKB-EC"/>
</dbReference>
<reference evidence="13" key="2">
    <citation type="submission" date="2020-05" db="UniProtKB">
        <authorList>
            <consortium name="EnsemblMetazoa"/>
        </authorList>
    </citation>
    <scope>IDENTIFICATION</scope>
    <source>
        <strain evidence="13">IAEA</strain>
    </source>
</reference>
<evidence type="ECO:0000256" key="8">
    <source>
        <dbReference type="ARBA" id="ARBA00048799"/>
    </source>
</evidence>
<evidence type="ECO:0000256" key="3">
    <source>
        <dbReference type="ARBA" id="ARBA00039121"/>
    </source>
</evidence>
<protein>
    <recommendedName>
        <fullName evidence="3">N-terminal methionine N(alpha)-acetyltransferase NatE</fullName>
        <ecNumber evidence="3">2.3.1.258</ecNumber>
    </recommendedName>
</protein>
<name>A0A1A9X4Z6_9MUSC</name>
<comment type="catalytic activity">
    <reaction evidence="11">
        <text>N-terminal L-methionyl-L-threonyl-[protein] + acetyl-CoA = N-terminal N(alpha)-acetyl-L-methionyl-L-threonyl-[protein] + CoA + H(+)</text>
        <dbReference type="Rhea" id="RHEA:50576"/>
        <dbReference type="Rhea" id="RHEA-COMP:12732"/>
        <dbReference type="Rhea" id="RHEA-COMP:12733"/>
        <dbReference type="ChEBI" id="CHEBI:15378"/>
        <dbReference type="ChEBI" id="CHEBI:57287"/>
        <dbReference type="ChEBI" id="CHEBI:57288"/>
        <dbReference type="ChEBI" id="CHEBI:133404"/>
        <dbReference type="ChEBI" id="CHEBI:133405"/>
        <dbReference type="EC" id="2.3.1.258"/>
    </reaction>
</comment>
<evidence type="ECO:0000313" key="13">
    <source>
        <dbReference type="EnsemblMetazoa" id="GBRI044438-PA"/>
    </source>
</evidence>
<proteinExistence type="predicted"/>
<evidence type="ECO:0000256" key="1">
    <source>
        <dbReference type="ARBA" id="ARBA00022679"/>
    </source>
</evidence>
<dbReference type="AlphaFoldDB" id="A0A1A9X4Z6"/>
<comment type="catalytic activity">
    <reaction evidence="6">
        <text>N-terminal L-methionyl-L-phenylalanyl-[protein] + acetyl-CoA = N-terminal N(alpha)-acetyl-L-methionyl-L-phenylalanyl-[protein] + CoA + H(+)</text>
        <dbReference type="Rhea" id="RHEA:50528"/>
        <dbReference type="Rhea" id="RHEA-COMP:12715"/>
        <dbReference type="Rhea" id="RHEA-COMP:12716"/>
        <dbReference type="ChEBI" id="CHEBI:15378"/>
        <dbReference type="ChEBI" id="CHEBI:57287"/>
        <dbReference type="ChEBI" id="CHEBI:57288"/>
        <dbReference type="ChEBI" id="CHEBI:133382"/>
        <dbReference type="ChEBI" id="CHEBI:133383"/>
        <dbReference type="EC" id="2.3.1.258"/>
    </reaction>
</comment>
<keyword evidence="14" id="KW-1185">Reference proteome</keyword>
<comment type="catalytic activity">
    <reaction evidence="7">
        <text>N-terminal L-methionyl-L-lysyl-[protein] + acetyl-CoA = N-terminal N(alpha)-acetyl-L-methionyl-L-lysyl-[protein] + CoA + H(+)</text>
        <dbReference type="Rhea" id="RHEA:50580"/>
        <dbReference type="Rhea" id="RHEA-COMP:12734"/>
        <dbReference type="Rhea" id="RHEA-COMP:12735"/>
        <dbReference type="ChEBI" id="CHEBI:15378"/>
        <dbReference type="ChEBI" id="CHEBI:57287"/>
        <dbReference type="ChEBI" id="CHEBI:57288"/>
        <dbReference type="ChEBI" id="CHEBI:133406"/>
        <dbReference type="ChEBI" id="CHEBI:133407"/>
        <dbReference type="EC" id="2.3.1.258"/>
    </reaction>
</comment>
<sequence>MTLGCLLPYRRLGIGTVMFLHVLNYAENDGNFDSIFLHVQINNGVALEFYKKFDFEIIGTQKNYYKCIESPDAFVLEKAVAYEKSSTHAQSCGRLEKKDKKR</sequence>
<evidence type="ECO:0000256" key="10">
    <source>
        <dbReference type="ARBA" id="ARBA00049103"/>
    </source>
</evidence>
<evidence type="ECO:0000313" key="14">
    <source>
        <dbReference type="Proteomes" id="UP000091820"/>
    </source>
</evidence>
<dbReference type="Pfam" id="PF00583">
    <property type="entry name" value="Acetyltransf_1"/>
    <property type="match status" value="1"/>
</dbReference>
<reference evidence="14" key="1">
    <citation type="submission" date="2014-03" db="EMBL/GenBank/DDBJ databases">
        <authorList>
            <person name="Aksoy S."/>
            <person name="Warren W."/>
            <person name="Wilson R.K."/>
        </authorList>
    </citation>
    <scope>NUCLEOTIDE SEQUENCE [LARGE SCALE GENOMIC DNA]</scope>
    <source>
        <strain evidence="14">IAEA</strain>
    </source>
</reference>